<feature type="compositionally biased region" description="Low complexity" evidence="4">
    <location>
        <begin position="46"/>
        <end position="55"/>
    </location>
</feature>
<dbReference type="Gene3D" id="3.30.450.330">
    <property type="match status" value="1"/>
</dbReference>
<name>A0A1H7SQY1_STRJI</name>
<dbReference type="Pfam" id="PF03717">
    <property type="entry name" value="PBP_dimer"/>
    <property type="match status" value="1"/>
</dbReference>
<comment type="subcellular location">
    <subcellularLocation>
        <location evidence="1">Membrane</location>
    </subcellularLocation>
</comment>
<gene>
    <name evidence="7" type="ORF">SAMN05414137_112113</name>
</gene>
<organism evidence="7 8">
    <name type="scientific">Streptacidiphilus jiangxiensis</name>
    <dbReference type="NCBI Taxonomy" id="235985"/>
    <lineage>
        <taxon>Bacteria</taxon>
        <taxon>Bacillati</taxon>
        <taxon>Actinomycetota</taxon>
        <taxon>Actinomycetes</taxon>
        <taxon>Kitasatosporales</taxon>
        <taxon>Streptomycetaceae</taxon>
        <taxon>Streptacidiphilus</taxon>
    </lineage>
</organism>
<feature type="compositionally biased region" description="Low complexity" evidence="4">
    <location>
        <begin position="135"/>
        <end position="164"/>
    </location>
</feature>
<dbReference type="PANTHER" id="PTHR30627">
    <property type="entry name" value="PEPTIDOGLYCAN D,D-TRANSPEPTIDASE"/>
    <property type="match status" value="1"/>
</dbReference>
<feature type="compositionally biased region" description="Basic and acidic residues" evidence="4">
    <location>
        <begin position="1"/>
        <end position="29"/>
    </location>
</feature>
<dbReference type="Gene3D" id="3.40.710.10">
    <property type="entry name" value="DD-peptidase/beta-lactamase superfamily"/>
    <property type="match status" value="1"/>
</dbReference>
<dbReference type="GO" id="GO:0071555">
    <property type="term" value="P:cell wall organization"/>
    <property type="evidence" value="ECO:0007669"/>
    <property type="project" value="TreeGrafter"/>
</dbReference>
<sequence>MPQPPRDPDRDRSRDGASPRRPRPDRDAQAPKPRAPRGGSRGSDSGGAPRAGSSRDAARQPRPPRGESGRAARSADSVGWDEAAELTRRSGPTAPRRPGPASGSGPRAGGDGGRSGSASRDADRAARGSGGAGVDSGRSGRSSAADSSRSRSGSASGGRAPAPRRAGDERAARGQGAQRSGGAVRVASRSEAPGRAPVRPRPPAPRRPAPGGAALRLGEPRKRLRVMWLALGTVFALFAGRLVQLQFLDSTALAEEASANRYVSTPLAAQRGTITDAAGDVLATTVTAYDITADPTMLTPEQLHVTDGPAQAAALLAPILGQDQQKLQQALTAKNPKTDMYRLIAKQQTPQTWNQINALDNRLANKAGSGHCLAENTLALKAGADGRVDDACANPIAAVFHARHDKRVYPDGGLAANVLGFVNADGIGSGGLEQQYERLLKGVDGKQVYAQANGREVPTAGGQHETAPVPGSSLRLTLNRDIQWEAQQAISAQVAKSQAEGGYVIVQDVQTGRVLAMATAPGFDPNDLAHADPNAIGNTALSDAYEPGSVSKLMTMAAVLQQNVATPETHVTVPGALPRADRVFHDDVAHGTEQLTLNGVLAQSSNIGTILAAEHLGSTQSQANQVLYDYLTKFGIGRPSGLGFPGETQGILPLPQRWNGSQQYTIPFGQGLAVNALQTTSVYSTIANGGVRVAPTLVEGITGPDGRYTPTPAPDSTRVVSADVAKQLAEMLQSVVGSEQGTGTMAQIPGYLVAGKTGTANRATGDGYSGYTASFIGFAPADKPRLTVSCVIQKPVGAHFGGQLCGPVFKQVMEFALKTLDVPPTGAPAANLPVNW</sequence>
<dbReference type="InterPro" id="IPR050515">
    <property type="entry name" value="Beta-lactam/transpept"/>
</dbReference>
<dbReference type="GO" id="GO:0051301">
    <property type="term" value="P:cell division"/>
    <property type="evidence" value="ECO:0007669"/>
    <property type="project" value="UniProtKB-KW"/>
</dbReference>
<dbReference type="Proteomes" id="UP000183015">
    <property type="component" value="Unassembled WGS sequence"/>
</dbReference>
<keyword evidence="3" id="KW-0472">Membrane</keyword>
<dbReference type="PANTHER" id="PTHR30627:SF1">
    <property type="entry name" value="PEPTIDOGLYCAN D,D-TRANSPEPTIDASE FTSI"/>
    <property type="match status" value="1"/>
</dbReference>
<evidence type="ECO:0000259" key="5">
    <source>
        <dbReference type="Pfam" id="PF00905"/>
    </source>
</evidence>
<evidence type="ECO:0000313" key="7">
    <source>
        <dbReference type="EMBL" id="SEL73927.1"/>
    </source>
</evidence>
<feature type="domain" description="Penicillin-binding protein dimerisation" evidence="6">
    <location>
        <begin position="268"/>
        <end position="458"/>
    </location>
</feature>
<keyword evidence="7" id="KW-0131">Cell cycle</keyword>
<dbReference type="EMBL" id="FOAZ01000012">
    <property type="protein sequence ID" value="SEL73927.1"/>
    <property type="molecule type" value="Genomic_DNA"/>
</dbReference>
<keyword evidence="7" id="KW-0132">Cell division</keyword>
<feature type="compositionally biased region" description="Low complexity" evidence="4">
    <location>
        <begin position="173"/>
        <end position="185"/>
    </location>
</feature>
<evidence type="ECO:0000256" key="4">
    <source>
        <dbReference type="SAM" id="MobiDB-lite"/>
    </source>
</evidence>
<dbReference type="Pfam" id="PF00905">
    <property type="entry name" value="Transpeptidase"/>
    <property type="match status" value="1"/>
</dbReference>
<dbReference type="Gene3D" id="3.90.1310.10">
    <property type="entry name" value="Penicillin-binding protein 2a (Domain 2)"/>
    <property type="match status" value="1"/>
</dbReference>
<feature type="compositionally biased region" description="Gly residues" evidence="4">
    <location>
        <begin position="106"/>
        <end position="115"/>
    </location>
</feature>
<dbReference type="GO" id="GO:0005886">
    <property type="term" value="C:plasma membrane"/>
    <property type="evidence" value="ECO:0007669"/>
    <property type="project" value="TreeGrafter"/>
</dbReference>
<dbReference type="AlphaFoldDB" id="A0A1H7SQY1"/>
<feature type="domain" description="Penicillin-binding protein transpeptidase" evidence="5">
    <location>
        <begin position="502"/>
        <end position="814"/>
    </location>
</feature>
<dbReference type="InterPro" id="IPR001460">
    <property type="entry name" value="PCN-bd_Tpept"/>
</dbReference>
<protein>
    <submittedName>
        <fullName evidence="7">Cell division protein FtsI (Penicillin-binding protein 3)</fullName>
    </submittedName>
</protein>
<evidence type="ECO:0000313" key="8">
    <source>
        <dbReference type="Proteomes" id="UP000183015"/>
    </source>
</evidence>
<accession>A0A1H7SQY1</accession>
<feature type="region of interest" description="Disordered" evidence="4">
    <location>
        <begin position="1"/>
        <end position="216"/>
    </location>
</feature>
<comment type="similarity">
    <text evidence="2">Belongs to the transpeptidase family.</text>
</comment>
<dbReference type="SUPFAM" id="SSF56519">
    <property type="entry name" value="Penicillin binding protein dimerisation domain"/>
    <property type="match status" value="1"/>
</dbReference>
<keyword evidence="8" id="KW-1185">Reference proteome</keyword>
<dbReference type="SUPFAM" id="SSF56601">
    <property type="entry name" value="beta-lactamase/transpeptidase-like"/>
    <property type="match status" value="1"/>
</dbReference>
<dbReference type="InterPro" id="IPR012338">
    <property type="entry name" value="Beta-lactam/transpept-like"/>
</dbReference>
<dbReference type="OrthoDB" id="9789078at2"/>
<dbReference type="GO" id="GO:0008658">
    <property type="term" value="F:penicillin binding"/>
    <property type="evidence" value="ECO:0007669"/>
    <property type="project" value="InterPro"/>
</dbReference>
<evidence type="ECO:0000259" key="6">
    <source>
        <dbReference type="Pfam" id="PF03717"/>
    </source>
</evidence>
<feature type="compositionally biased region" description="Basic and acidic residues" evidence="4">
    <location>
        <begin position="56"/>
        <end position="70"/>
    </location>
</feature>
<reference evidence="8" key="1">
    <citation type="submission" date="2016-10" db="EMBL/GenBank/DDBJ databases">
        <authorList>
            <person name="Varghese N."/>
        </authorList>
    </citation>
    <scope>NUCLEOTIDE SEQUENCE [LARGE SCALE GENOMIC DNA]</scope>
    <source>
        <strain evidence="8">DSM 45096 / BCRC 16803 / CGMCC 4.1857 / CIP 109030 / JCM 12277 / KCTC 19219 / NBRC 100920 / 33214</strain>
    </source>
</reference>
<dbReference type="InterPro" id="IPR036138">
    <property type="entry name" value="PBP_dimer_sf"/>
</dbReference>
<evidence type="ECO:0000256" key="2">
    <source>
        <dbReference type="ARBA" id="ARBA00007171"/>
    </source>
</evidence>
<evidence type="ECO:0000256" key="1">
    <source>
        <dbReference type="ARBA" id="ARBA00004370"/>
    </source>
</evidence>
<feature type="compositionally biased region" description="Low complexity" evidence="4">
    <location>
        <begin position="94"/>
        <end position="105"/>
    </location>
</feature>
<feature type="compositionally biased region" description="Pro residues" evidence="4">
    <location>
        <begin position="199"/>
        <end position="208"/>
    </location>
</feature>
<dbReference type="STRING" id="235985.SAMN05414137_112113"/>
<evidence type="ECO:0000256" key="3">
    <source>
        <dbReference type="ARBA" id="ARBA00023136"/>
    </source>
</evidence>
<dbReference type="InterPro" id="IPR005311">
    <property type="entry name" value="PBP_dimer"/>
</dbReference>
<proteinExistence type="inferred from homology"/>
<dbReference type="eggNOG" id="COG0768">
    <property type="taxonomic scope" value="Bacteria"/>
</dbReference>